<keyword evidence="4" id="KW-1185">Reference proteome</keyword>
<dbReference type="EMBL" id="CP053097">
    <property type="protein sequence ID" value="QJR43957.1"/>
    <property type="molecule type" value="Genomic_DNA"/>
</dbReference>
<dbReference type="RefSeq" id="WP_171112521.1">
    <property type="nucleotide sequence ID" value="NZ_CP053097.1"/>
</dbReference>
<feature type="domain" description="NusB/RsmB/TIM44" evidence="2">
    <location>
        <begin position="61"/>
        <end position="135"/>
    </location>
</feature>
<evidence type="ECO:0000259" key="2">
    <source>
        <dbReference type="Pfam" id="PF01029"/>
    </source>
</evidence>
<dbReference type="Pfam" id="PF01029">
    <property type="entry name" value="NusB"/>
    <property type="match status" value="1"/>
</dbReference>
<evidence type="ECO:0000313" key="4">
    <source>
        <dbReference type="Proteomes" id="UP000502118"/>
    </source>
</evidence>
<dbReference type="Gene3D" id="1.10.940.10">
    <property type="entry name" value="NusB-like"/>
    <property type="match status" value="1"/>
</dbReference>
<dbReference type="SUPFAM" id="SSF48013">
    <property type="entry name" value="NusB-like"/>
    <property type="match status" value="1"/>
</dbReference>
<dbReference type="InterPro" id="IPR006027">
    <property type="entry name" value="NusB_RsmB_TIM44"/>
</dbReference>
<dbReference type="Proteomes" id="UP000502118">
    <property type="component" value="Chromosome"/>
</dbReference>
<accession>A0A6M4JD03</accession>
<organism evidence="3 4">
    <name type="scientific">Mycoplasma miroungirhinis</name>
    <dbReference type="NCBI Taxonomy" id="754516"/>
    <lineage>
        <taxon>Bacteria</taxon>
        <taxon>Bacillati</taxon>
        <taxon>Mycoplasmatota</taxon>
        <taxon>Mollicutes</taxon>
        <taxon>Mycoplasmataceae</taxon>
        <taxon>Mycoplasma</taxon>
    </lineage>
</organism>
<dbReference type="GO" id="GO:0006355">
    <property type="term" value="P:regulation of DNA-templated transcription"/>
    <property type="evidence" value="ECO:0007669"/>
    <property type="project" value="InterPro"/>
</dbReference>
<gene>
    <name evidence="3" type="ORF">HLA92_00645</name>
</gene>
<proteinExistence type="predicted"/>
<evidence type="ECO:0000256" key="1">
    <source>
        <dbReference type="ARBA" id="ARBA00022884"/>
    </source>
</evidence>
<dbReference type="InterPro" id="IPR035926">
    <property type="entry name" value="NusB-like_sf"/>
</dbReference>
<reference evidence="3 4" key="1">
    <citation type="submission" date="2020-05" db="EMBL/GenBank/DDBJ databases">
        <title>Novel Mycoplasma species detected in Mirounga angustirostris (northern elephant seal) from the USA.</title>
        <authorList>
            <person name="Volokhov D.V."/>
        </authorList>
    </citation>
    <scope>NUCLEOTIDE SEQUENCE [LARGE SCALE GENOMIC DNA]</scope>
    <source>
        <strain evidence="3 4">Mirounga ES2806-NAS</strain>
    </source>
</reference>
<protein>
    <submittedName>
        <fullName evidence="3">Transcription antitermination protein NusB</fullName>
    </submittedName>
</protein>
<keyword evidence="1" id="KW-0694">RNA-binding</keyword>
<sequence length="135" mass="16093">MDSIDKIKKTVNFSYDRMKQRMEYISILYQCELLEKDINIDKLFDDININENKVQTIEKLKFTLPKIKHLLKLATNDRQWEQIEPLIRAILIYGVFEMNFNEPALVINEMINITKIYSPGNAYKFVNGILDKFKR</sequence>
<dbReference type="KEGG" id="mmio:HLA92_00645"/>
<evidence type="ECO:0000313" key="3">
    <source>
        <dbReference type="EMBL" id="QJR43957.1"/>
    </source>
</evidence>
<dbReference type="AlphaFoldDB" id="A0A6M4JD03"/>
<dbReference type="GO" id="GO:0003723">
    <property type="term" value="F:RNA binding"/>
    <property type="evidence" value="ECO:0007669"/>
    <property type="project" value="UniProtKB-KW"/>
</dbReference>
<name>A0A6M4JD03_9MOLU</name>